<dbReference type="GO" id="GO:0004499">
    <property type="term" value="F:N,N-dimethylaniline monooxygenase activity"/>
    <property type="evidence" value="ECO:0007669"/>
    <property type="project" value="InterPro"/>
</dbReference>
<dbReference type="InterPro" id="IPR020946">
    <property type="entry name" value="Flavin_mOase-like"/>
</dbReference>
<evidence type="ECO:0000256" key="4">
    <source>
        <dbReference type="ARBA" id="ARBA00022827"/>
    </source>
</evidence>
<dbReference type="HOGENOM" id="CLU_006937_6_1_1"/>
<protein>
    <submittedName>
        <fullName evidence="6">Uncharacterized protein</fullName>
    </submittedName>
</protein>
<dbReference type="Proteomes" id="UP000053617">
    <property type="component" value="Unassembled WGS sequence"/>
</dbReference>
<dbReference type="PANTHER" id="PTHR42877">
    <property type="entry name" value="L-ORNITHINE N(5)-MONOOXYGENASE-RELATED"/>
    <property type="match status" value="1"/>
</dbReference>
<evidence type="ECO:0000256" key="3">
    <source>
        <dbReference type="ARBA" id="ARBA00022630"/>
    </source>
</evidence>
<reference evidence="6 7" key="1">
    <citation type="submission" date="2015-01" db="EMBL/GenBank/DDBJ databases">
        <title>The Genome Sequence of Rhinocladiella mackenzie CBS 650.93.</title>
        <authorList>
            <consortium name="The Broad Institute Genomics Platform"/>
            <person name="Cuomo C."/>
            <person name="de Hoog S."/>
            <person name="Gorbushina A."/>
            <person name="Stielow B."/>
            <person name="Teixiera M."/>
            <person name="Abouelleil A."/>
            <person name="Chapman S.B."/>
            <person name="Priest M."/>
            <person name="Young S.K."/>
            <person name="Wortman J."/>
            <person name="Nusbaum C."/>
            <person name="Birren B."/>
        </authorList>
    </citation>
    <scope>NUCLEOTIDE SEQUENCE [LARGE SCALE GENOMIC DNA]</scope>
    <source>
        <strain evidence="6 7">CBS 650.93</strain>
    </source>
</reference>
<dbReference type="VEuPathDB" id="FungiDB:Z518_01250"/>
<dbReference type="OrthoDB" id="74360at2759"/>
<evidence type="ECO:0000256" key="2">
    <source>
        <dbReference type="ARBA" id="ARBA00010139"/>
    </source>
</evidence>
<dbReference type="RefSeq" id="XP_013277305.1">
    <property type="nucleotide sequence ID" value="XM_013421851.1"/>
</dbReference>
<name>A0A0D2IVU9_9EURO</name>
<dbReference type="EMBL" id="KN847475">
    <property type="protein sequence ID" value="KIX10169.1"/>
    <property type="molecule type" value="Genomic_DNA"/>
</dbReference>
<sequence length="630" mass="71604">MNPSPFISSYGQIAALVNSDLESLPDKYGWPRENARGYRIQEKISGTERPIRVIHVGAGASGICFSKFAAESLNNLEWVCYDKNPDIGGTWLENRYPGCACDIPSVNYQFTWARKPDWSHFYSSSEEIWEYFRDLVDKFQLRKYMKLNHEVLGATWDEDKGIWEVRVKNLKTNEVTVDQAEILINGGGVLNNWKWPDIEGLHDFEGILCHTANYPVDTVLDGKRVAVIGVGSSGIQVTANIASKVNKLYTWVRSPTWITAGFAQKYAGPNGENFRYTEKQKRDFAANFPDYVTYTKNIEDELNQRFKFILNGTPEAQEAKDFSTLQMREKLNGREDLIKMLVPTNFGVGCRRPTPGNGFLEALTLPHVTTFPKQLQRITPRGFVDHEGQEHEVDVIICATGFDTSWVPRFPIVARGKNVQDIQKYKPISYLSIGVPEIPNYWTVTGAYGPVGHGSLLPIIELLMRHFILVIKRFQVQDIKEMTPRRDVCEAFVEHADLYLKRTAWTSGCRSWFKQGKENGPLAIWPGSRLLYFELLAHPRYDDYDIKYWSGNPFGFLGNGFTLREYDGSDLSYYLGTRENPGALIPTEERAVSNGTTHEAAKVTGMKESDMDGVNEIYTNGIYLDRVNGH</sequence>
<keyword evidence="7" id="KW-1185">Reference proteome</keyword>
<dbReference type="PANTHER" id="PTHR42877:SF7">
    <property type="entry name" value="FLAVIN-BINDING MONOOXYGENASE-RELATED"/>
    <property type="match status" value="1"/>
</dbReference>
<evidence type="ECO:0000313" key="7">
    <source>
        <dbReference type="Proteomes" id="UP000053617"/>
    </source>
</evidence>
<comment type="cofactor">
    <cofactor evidence="1">
        <name>FAD</name>
        <dbReference type="ChEBI" id="CHEBI:57692"/>
    </cofactor>
</comment>
<organism evidence="6 7">
    <name type="scientific">Rhinocladiella mackenziei CBS 650.93</name>
    <dbReference type="NCBI Taxonomy" id="1442369"/>
    <lineage>
        <taxon>Eukaryota</taxon>
        <taxon>Fungi</taxon>
        <taxon>Dikarya</taxon>
        <taxon>Ascomycota</taxon>
        <taxon>Pezizomycotina</taxon>
        <taxon>Eurotiomycetes</taxon>
        <taxon>Chaetothyriomycetidae</taxon>
        <taxon>Chaetothyriales</taxon>
        <taxon>Herpotrichiellaceae</taxon>
        <taxon>Rhinocladiella</taxon>
    </lineage>
</organism>
<keyword evidence="3" id="KW-0285">Flavoprotein</keyword>
<evidence type="ECO:0000313" key="6">
    <source>
        <dbReference type="EMBL" id="KIX10169.1"/>
    </source>
</evidence>
<dbReference type="Gene3D" id="3.50.50.60">
    <property type="entry name" value="FAD/NAD(P)-binding domain"/>
    <property type="match status" value="3"/>
</dbReference>
<dbReference type="GO" id="GO:0050661">
    <property type="term" value="F:NADP binding"/>
    <property type="evidence" value="ECO:0007669"/>
    <property type="project" value="InterPro"/>
</dbReference>
<keyword evidence="5" id="KW-0560">Oxidoreductase</keyword>
<evidence type="ECO:0000256" key="1">
    <source>
        <dbReference type="ARBA" id="ARBA00001974"/>
    </source>
</evidence>
<dbReference type="InterPro" id="IPR036188">
    <property type="entry name" value="FAD/NAD-bd_sf"/>
</dbReference>
<dbReference type="Pfam" id="PF00743">
    <property type="entry name" value="FMO-like"/>
    <property type="match status" value="1"/>
</dbReference>
<dbReference type="SUPFAM" id="SSF51905">
    <property type="entry name" value="FAD/NAD(P)-binding domain"/>
    <property type="match status" value="2"/>
</dbReference>
<keyword evidence="4" id="KW-0274">FAD</keyword>
<proteinExistence type="inferred from homology"/>
<dbReference type="GeneID" id="25289321"/>
<comment type="similarity">
    <text evidence="2">Belongs to the FAD-binding monooxygenase family.</text>
</comment>
<accession>A0A0D2IVU9</accession>
<dbReference type="InterPro" id="IPR051209">
    <property type="entry name" value="FAD-bind_Monooxygenase_sf"/>
</dbReference>
<gene>
    <name evidence="6" type="ORF">Z518_01250</name>
</gene>
<dbReference type="AlphaFoldDB" id="A0A0D2IVU9"/>
<dbReference type="GO" id="GO:0050660">
    <property type="term" value="F:flavin adenine dinucleotide binding"/>
    <property type="evidence" value="ECO:0007669"/>
    <property type="project" value="InterPro"/>
</dbReference>
<evidence type="ECO:0000256" key="5">
    <source>
        <dbReference type="ARBA" id="ARBA00023002"/>
    </source>
</evidence>